<keyword evidence="1" id="KW-0436">Ligase</keyword>
<gene>
    <name evidence="5" type="ORF">COV41_01390</name>
</gene>
<dbReference type="GO" id="GO:0006430">
    <property type="term" value="P:lysyl-tRNA aminoacylation"/>
    <property type="evidence" value="ECO:0007669"/>
    <property type="project" value="InterPro"/>
</dbReference>
<dbReference type="GO" id="GO:0005829">
    <property type="term" value="C:cytosol"/>
    <property type="evidence" value="ECO:0007669"/>
    <property type="project" value="TreeGrafter"/>
</dbReference>
<dbReference type="Gene3D" id="3.30.930.10">
    <property type="entry name" value="Bira Bifunctional Protein, Domain 2"/>
    <property type="match status" value="1"/>
</dbReference>
<dbReference type="InterPro" id="IPR018149">
    <property type="entry name" value="Lys-tRNA-synth_II_C"/>
</dbReference>
<dbReference type="SUPFAM" id="SSF55681">
    <property type="entry name" value="Class II aaRS and biotin synthetases"/>
    <property type="match status" value="1"/>
</dbReference>
<sequence>MTRNFITIQKQRAKIIDAIRLFFKHKGFLEVFTPTFVKLPGMEPYLNPLPYTFQDEKNKSYKGYVITSPEYSLKKLLSRGFPNIYQMATVFRQGESFGPMHNPEFTMLEWYRPHSDYTQIMKDVEQLTCAAALAVHKTLLIPFGNTIINLKQPWQKISVKQAFQKYAHVNLDNARTVSSFRKQLGHKPYPIPKNANWDDLFYTVFLNDIEQNFPKNKPIIVYDYPLPQAALAKRKPCSRITAAHGANKSRNSLQGKLPSFYAERFEAYIGGVEIGNAFSELTDWKEQYTRLKHEQALRRKLGKDAYAIDMDFIAGLKSGIPETGGIAVGVERLQMVLLNIQDINDLMTFPVNTLFKSE</sequence>
<dbReference type="EMBL" id="PCXE01000023">
    <property type="protein sequence ID" value="PIR26468.1"/>
    <property type="molecule type" value="Genomic_DNA"/>
</dbReference>
<dbReference type="Pfam" id="PF00152">
    <property type="entry name" value="tRNA-synt_2"/>
    <property type="match status" value="1"/>
</dbReference>
<dbReference type="GO" id="GO:0000049">
    <property type="term" value="F:tRNA binding"/>
    <property type="evidence" value="ECO:0007669"/>
    <property type="project" value="TreeGrafter"/>
</dbReference>
<proteinExistence type="predicted"/>
<dbReference type="PROSITE" id="PS50862">
    <property type="entry name" value="AA_TRNA_LIGASE_II"/>
    <property type="match status" value="1"/>
</dbReference>
<name>A0A2H0PWS6_9BACT</name>
<dbReference type="AlphaFoldDB" id="A0A2H0PWS6"/>
<keyword evidence="3" id="KW-0067">ATP-binding</keyword>
<evidence type="ECO:0000313" key="6">
    <source>
        <dbReference type="Proteomes" id="UP000236846"/>
    </source>
</evidence>
<organism evidence="5 6">
    <name type="scientific">Candidatus Brennerbacteria bacterium CG11_big_fil_rev_8_21_14_0_20_43_10</name>
    <dbReference type="NCBI Taxonomy" id="1974523"/>
    <lineage>
        <taxon>Bacteria</taxon>
        <taxon>Candidatus Brenneribacteriota</taxon>
    </lineage>
</organism>
<dbReference type="InterPro" id="IPR006195">
    <property type="entry name" value="aa-tRNA-synth_II"/>
</dbReference>
<evidence type="ECO:0000256" key="3">
    <source>
        <dbReference type="ARBA" id="ARBA00022840"/>
    </source>
</evidence>
<protein>
    <submittedName>
        <fullName evidence="5">EF-P lysine aminoacylase GenX</fullName>
    </submittedName>
</protein>
<dbReference type="InterPro" id="IPR045864">
    <property type="entry name" value="aa-tRNA-synth_II/BPL/LPL"/>
</dbReference>
<keyword evidence="2" id="KW-0547">Nucleotide-binding</keyword>
<evidence type="ECO:0000256" key="1">
    <source>
        <dbReference type="ARBA" id="ARBA00022598"/>
    </source>
</evidence>
<evidence type="ECO:0000256" key="2">
    <source>
        <dbReference type="ARBA" id="ARBA00022741"/>
    </source>
</evidence>
<dbReference type="InterPro" id="IPR004525">
    <property type="entry name" value="EpmA"/>
</dbReference>
<accession>A0A2H0PWS6</accession>
<dbReference type="GO" id="GO:0004824">
    <property type="term" value="F:lysine-tRNA ligase activity"/>
    <property type="evidence" value="ECO:0007669"/>
    <property type="project" value="InterPro"/>
</dbReference>
<dbReference type="Proteomes" id="UP000236846">
    <property type="component" value="Unassembled WGS sequence"/>
</dbReference>
<feature type="domain" description="Aminoacyl-transfer RNA synthetases class-II family profile" evidence="4">
    <location>
        <begin position="12"/>
        <end position="350"/>
    </location>
</feature>
<dbReference type="GO" id="GO:0005524">
    <property type="term" value="F:ATP binding"/>
    <property type="evidence" value="ECO:0007669"/>
    <property type="project" value="UniProtKB-KW"/>
</dbReference>
<evidence type="ECO:0000313" key="5">
    <source>
        <dbReference type="EMBL" id="PIR26468.1"/>
    </source>
</evidence>
<dbReference type="InterPro" id="IPR004364">
    <property type="entry name" value="Aa-tRNA-synt_II"/>
</dbReference>
<dbReference type="PANTHER" id="PTHR42918">
    <property type="entry name" value="LYSYL-TRNA SYNTHETASE"/>
    <property type="match status" value="1"/>
</dbReference>
<comment type="caution">
    <text evidence="5">The sequence shown here is derived from an EMBL/GenBank/DDBJ whole genome shotgun (WGS) entry which is preliminary data.</text>
</comment>
<dbReference type="PANTHER" id="PTHR42918:SF6">
    <property type="entry name" value="ELONGATION FACTOR P--(R)-BETA-LYSINE LIGASE"/>
    <property type="match status" value="1"/>
</dbReference>
<dbReference type="PRINTS" id="PR00982">
    <property type="entry name" value="TRNASYNTHLYS"/>
</dbReference>
<reference evidence="5 6" key="1">
    <citation type="submission" date="2017-09" db="EMBL/GenBank/DDBJ databases">
        <title>Depth-based differentiation of microbial function through sediment-hosted aquifers and enrichment of novel symbionts in the deep terrestrial subsurface.</title>
        <authorList>
            <person name="Probst A.J."/>
            <person name="Ladd B."/>
            <person name="Jarett J.K."/>
            <person name="Geller-Mcgrath D.E."/>
            <person name="Sieber C.M."/>
            <person name="Emerson J.B."/>
            <person name="Anantharaman K."/>
            <person name="Thomas B.C."/>
            <person name="Malmstrom R."/>
            <person name="Stieglmeier M."/>
            <person name="Klingl A."/>
            <person name="Woyke T."/>
            <person name="Ryan C.M."/>
            <person name="Banfield J.F."/>
        </authorList>
    </citation>
    <scope>NUCLEOTIDE SEQUENCE [LARGE SCALE GENOMIC DNA]</scope>
    <source>
        <strain evidence="5">CG11_big_fil_rev_8_21_14_0_20_43_10</strain>
    </source>
</reference>
<dbReference type="NCBIfam" id="TIGR00462">
    <property type="entry name" value="genX"/>
    <property type="match status" value="1"/>
</dbReference>
<evidence type="ECO:0000259" key="4">
    <source>
        <dbReference type="PROSITE" id="PS50862"/>
    </source>
</evidence>